<dbReference type="RefSeq" id="WP_050006731.1">
    <property type="nucleotide sequence ID" value="NZ_CAUEXJ010000069.1"/>
</dbReference>
<evidence type="ECO:0000313" key="4">
    <source>
        <dbReference type="Proteomes" id="UP000053433"/>
    </source>
</evidence>
<gene>
    <name evidence="2" type="ORF">ASJ35_14810</name>
    <name evidence="1" type="ORF">TQ39_19280</name>
</gene>
<keyword evidence="3" id="KW-1185">Reference proteome</keyword>
<comment type="caution">
    <text evidence="1">The sequence shown here is derived from an EMBL/GenBank/DDBJ whole genome shotgun (WGS) entry which is preliminary data.</text>
</comment>
<evidence type="ECO:0000313" key="3">
    <source>
        <dbReference type="Proteomes" id="UP000032483"/>
    </source>
</evidence>
<dbReference type="PATRIC" id="fig|1550024.3.peg.4428"/>
<dbReference type="Proteomes" id="UP000032483">
    <property type="component" value="Unassembled WGS sequence"/>
</dbReference>
<dbReference type="EMBL" id="JXXK01000063">
    <property type="protein sequence ID" value="KJF38228.1"/>
    <property type="molecule type" value="Genomic_DNA"/>
</dbReference>
<reference evidence="1" key="1">
    <citation type="submission" date="2015-02" db="EMBL/GenBank/DDBJ databases">
        <title>A novel member of the family Ruminococcaceae isolated from human feces.</title>
        <authorList>
            <person name="Shkoporov A.N."/>
            <person name="Chaplin A.V."/>
            <person name="Motuzova O.V."/>
            <person name="Kafarskaia L.I."/>
            <person name="Khokhlova E.V."/>
            <person name="Efimov B.A."/>
        </authorList>
    </citation>
    <scope>NUCLEOTIDE SEQUENCE [LARGE SCALE GENOMIC DNA]</scope>
    <source>
        <strain evidence="1">585-1</strain>
    </source>
</reference>
<proteinExistence type="predicted"/>
<accession>A0A0D8IXH9</accession>
<dbReference type="AlphaFoldDB" id="A0A0D8IXH9"/>
<dbReference type="GeneID" id="42858672"/>
<name>A0A0D8IXH9_9FIRM</name>
<dbReference type="Proteomes" id="UP000053433">
    <property type="component" value="Unassembled WGS sequence"/>
</dbReference>
<accession>A0A0W7TN44</accession>
<organism evidence="1 3">
    <name type="scientific">Ruthenibacterium lactatiformans</name>
    <dbReference type="NCBI Taxonomy" id="1550024"/>
    <lineage>
        <taxon>Bacteria</taxon>
        <taxon>Bacillati</taxon>
        <taxon>Bacillota</taxon>
        <taxon>Clostridia</taxon>
        <taxon>Eubacteriales</taxon>
        <taxon>Oscillospiraceae</taxon>
        <taxon>Ruthenibacterium</taxon>
    </lineage>
</organism>
<evidence type="ECO:0000313" key="2">
    <source>
        <dbReference type="EMBL" id="KUE75274.1"/>
    </source>
</evidence>
<evidence type="ECO:0008006" key="5">
    <source>
        <dbReference type="Google" id="ProtNLM"/>
    </source>
</evidence>
<reference evidence="2 4" key="2">
    <citation type="submission" date="2015-10" db="EMBL/GenBank/DDBJ databases">
        <title>A novel member of the family Ruminococcaceae isolated from human faeces.</title>
        <authorList>
            <person name="Shkoporov A.N."/>
            <person name="Chaplin A.V."/>
            <person name="Motuzova O.V."/>
            <person name="Kafarskaia L.I."/>
            <person name="Efimov B.A."/>
        </authorList>
    </citation>
    <scope>NUCLEOTIDE SEQUENCE [LARGE SCALE GENOMIC DNA]</scope>
    <source>
        <strain evidence="2 4">668</strain>
    </source>
</reference>
<dbReference type="EMBL" id="LMUA01000025">
    <property type="protein sequence ID" value="KUE75274.1"/>
    <property type="molecule type" value="Genomic_DNA"/>
</dbReference>
<protein>
    <recommendedName>
        <fullName evidence="5">Abortive phage infection protein</fullName>
    </recommendedName>
</protein>
<evidence type="ECO:0000313" key="1">
    <source>
        <dbReference type="EMBL" id="KJF38228.1"/>
    </source>
</evidence>
<sequence>MLKKDKSVIIKFDFSVEQTVGQITKVTGFMKAKYLIPVIDILDLKANPRSSKTGPVTTSIQESIESDCNLFPFKTKGILLASSQYERLERSRIKIMPDNFEIEGILDGGHNTLAIGLYILKQSMLYAGKPFPKGEKTWDRFKELWHENRSVIDIYLDELRKDSSIGNLSFYVPVELLVPRDAGDFACVEAFKNDLLEICEARNNNVELNISAKANQKGFFDGLKSLMEKRNPALCSRIEWKTNDGGDIKAQDLIALAWIPLALITQVKDETGKIIEPIAANKIYSAKGSCLKQFEKLMASPDVTIKTSADYKRELKNTEVNSAFQIAVELPELYDYIYENFPALYNSADGKYGRITAVKKLNETRKEKKTPFSGNDIDILSPEGYIMPLVYGMQALMVNKTVNGHNEIAWVQPPMTFLQNNLGKIVKYYSGIINICDYDPQKVGKNAQSYEQALAGFKMAIAGIL</sequence>